<dbReference type="eggNOG" id="ENOG502THG4">
    <property type="taxonomic scope" value="Eukaryota"/>
</dbReference>
<keyword evidence="1" id="KW-1133">Transmembrane helix</keyword>
<protein>
    <submittedName>
        <fullName evidence="2">Uncharacterized protein</fullName>
    </submittedName>
</protein>
<keyword evidence="3" id="KW-1185">Reference proteome</keyword>
<feature type="transmembrane region" description="Helical" evidence="1">
    <location>
        <begin position="52"/>
        <end position="72"/>
    </location>
</feature>
<gene>
    <name evidence="2" type="ORF">CRE_01614</name>
</gene>
<dbReference type="HOGENOM" id="CLU_096606_0_0_1"/>
<evidence type="ECO:0000256" key="1">
    <source>
        <dbReference type="SAM" id="Phobius"/>
    </source>
</evidence>
<evidence type="ECO:0000313" key="2">
    <source>
        <dbReference type="EMBL" id="EFO86399.1"/>
    </source>
</evidence>
<dbReference type="OMA" id="WSCCSDR"/>
<proteinExistence type="predicted"/>
<sequence>MSNQKISAEYLKIHRHSKNVLIFFQIIGSLVFCAVLHPVFRNRLLLGSTTSTLASSLPFSCGFSVLMGMITAIMTRLKSPRAMIISNAICFLSLIIVLGLTFGIYKSIGNSSAESFQKEFLEVLNTHSEKGLKTLHKFQQSTQCCGVPLSNETVWNQTSISPNSPLASWFFYTMLDEEYIDEARVSIKPSSKDVIIDELVEIQHRLRKSKKSEDARQSVNENSCEPPEKVLLDGVPTQLFIVGAGFGWFNEK</sequence>
<organism evidence="3">
    <name type="scientific">Caenorhabditis remanei</name>
    <name type="common">Caenorhabditis vulgaris</name>
    <dbReference type="NCBI Taxonomy" id="31234"/>
    <lineage>
        <taxon>Eukaryota</taxon>
        <taxon>Metazoa</taxon>
        <taxon>Ecdysozoa</taxon>
        <taxon>Nematoda</taxon>
        <taxon>Chromadorea</taxon>
        <taxon>Rhabditida</taxon>
        <taxon>Rhabditina</taxon>
        <taxon>Rhabditomorpha</taxon>
        <taxon>Rhabditoidea</taxon>
        <taxon>Rhabditidae</taxon>
        <taxon>Peloderinae</taxon>
        <taxon>Caenorhabditis</taxon>
    </lineage>
</organism>
<name>E3LGS7_CAERE</name>
<reference evidence="2" key="1">
    <citation type="submission" date="2007-07" db="EMBL/GenBank/DDBJ databases">
        <title>PCAP assembly of the Caenorhabditis remanei genome.</title>
        <authorList>
            <consortium name="The Caenorhabditis remanei Sequencing Consortium"/>
            <person name="Wilson R.K."/>
        </authorList>
    </citation>
    <scope>NUCLEOTIDE SEQUENCE [LARGE SCALE GENOMIC DNA]</scope>
    <source>
        <strain evidence="2">PB4641</strain>
    </source>
</reference>
<dbReference type="InParanoid" id="E3LGS7"/>
<keyword evidence="1" id="KW-0812">Transmembrane</keyword>
<dbReference type="OrthoDB" id="5851963at2759"/>
<keyword evidence="1" id="KW-0472">Membrane</keyword>
<accession>E3LGS7</accession>
<dbReference type="FunCoup" id="E3LGS7">
    <property type="interactions" value="1080"/>
</dbReference>
<feature type="transmembrane region" description="Helical" evidence="1">
    <location>
        <begin position="20"/>
        <end position="40"/>
    </location>
</feature>
<evidence type="ECO:0000313" key="3">
    <source>
        <dbReference type="Proteomes" id="UP000008281"/>
    </source>
</evidence>
<dbReference type="Proteomes" id="UP000008281">
    <property type="component" value="Unassembled WGS sequence"/>
</dbReference>
<feature type="transmembrane region" description="Helical" evidence="1">
    <location>
        <begin position="84"/>
        <end position="105"/>
    </location>
</feature>
<dbReference type="AlphaFoldDB" id="E3LGS7"/>
<dbReference type="EMBL" id="DS268408">
    <property type="protein sequence ID" value="EFO86399.1"/>
    <property type="molecule type" value="Genomic_DNA"/>
</dbReference>